<comment type="caution">
    <text evidence="4">The sequence shown here is derived from an EMBL/GenBank/DDBJ whole genome shotgun (WGS) entry which is preliminary data.</text>
</comment>
<gene>
    <name evidence="4" type="ORF">QHG74_15455</name>
</gene>
<keyword evidence="1" id="KW-0378">Hydrolase</keyword>
<evidence type="ECO:0000313" key="4">
    <source>
        <dbReference type="EMBL" id="MDY7259111.1"/>
    </source>
</evidence>
<evidence type="ECO:0000256" key="2">
    <source>
        <dbReference type="SAM" id="MobiDB-lite"/>
    </source>
</evidence>
<proteinExistence type="predicted"/>
<dbReference type="Pfam" id="PF02018">
    <property type="entry name" value="CBM_4_9"/>
    <property type="match status" value="1"/>
</dbReference>
<evidence type="ECO:0000313" key="5">
    <source>
        <dbReference type="Proteomes" id="UP001292913"/>
    </source>
</evidence>
<dbReference type="InterPro" id="IPR003305">
    <property type="entry name" value="CenC_carb-bd"/>
</dbReference>
<protein>
    <submittedName>
        <fullName evidence="4">Carbohydrate binding domain-containing protein</fullName>
    </submittedName>
</protein>
<dbReference type="RefSeq" id="WP_254883771.1">
    <property type="nucleotide sequence ID" value="NZ_JARZAL010000010.1"/>
</dbReference>
<feature type="domain" description="CBM-cenC" evidence="3">
    <location>
        <begin position="309"/>
        <end position="458"/>
    </location>
</feature>
<dbReference type="Proteomes" id="UP001292913">
    <property type="component" value="Unassembled WGS sequence"/>
</dbReference>
<reference evidence="4 5" key="1">
    <citation type="submission" date="2023-04" db="EMBL/GenBank/DDBJ databases">
        <title>Bacteroides pacosi sp. nov., isolated from the fecal material of an alpaca.</title>
        <authorList>
            <person name="Miller S."/>
            <person name="Hendry M."/>
            <person name="King J."/>
            <person name="Sankaranarayanan K."/>
            <person name="Lawson P.A."/>
        </authorList>
    </citation>
    <scope>NUCLEOTIDE SEQUENCE [LARGE SCALE GENOMIC DNA]</scope>
    <source>
        <strain evidence="4 5">A2-P53</strain>
    </source>
</reference>
<dbReference type="EMBL" id="JARZAK010000010">
    <property type="protein sequence ID" value="MDY7259111.1"/>
    <property type="molecule type" value="Genomic_DNA"/>
</dbReference>
<evidence type="ECO:0000259" key="3">
    <source>
        <dbReference type="Pfam" id="PF02018"/>
    </source>
</evidence>
<organism evidence="4 5">
    <name type="scientific">Bacteroides vicugnae</name>
    <dbReference type="NCBI Taxonomy" id="3037989"/>
    <lineage>
        <taxon>Bacteria</taxon>
        <taxon>Pseudomonadati</taxon>
        <taxon>Bacteroidota</taxon>
        <taxon>Bacteroidia</taxon>
        <taxon>Bacteroidales</taxon>
        <taxon>Bacteroidaceae</taxon>
        <taxon>Bacteroides</taxon>
    </lineage>
</organism>
<feature type="region of interest" description="Disordered" evidence="2">
    <location>
        <begin position="54"/>
        <end position="82"/>
    </location>
</feature>
<accession>A0ABU5HSF2</accession>
<sequence>MNLLFRNKIITYNFLIMKTNYFKSIFLTLSMSVITNNIWAMSSSAFSCVQEINQTKDEKDKEKESDDDNGITDEKNNAPILTVNGTGKSATFTINTGNLQHDQPIQITVPHGFSVSPTNIPANTKNAKITVTLNSTKKETKGIIVLRSGDSRSYIRIQGIGTPLPTKTIAESPIYKGGKNETFENTKFKPTEKGYTVEFRVKINEEGDEFHPYMVDNDGYGIKGFVASTSIGVYNSNSQKGFSNPLTKQEGGLGKFYNNDNRMHTYRYAITPDKRAFVYRDGFPIDTIRLADYGNQSDFAVANGEPKENLLKNPGFEGEYDYMDGGKLVKAVEGWNIAILDRWNNEQFILPQEIDNEQDFNNHIFRIKPYKWAGGWGNGNINQTIDVAPNETYTLSALARGGLDKKKGTLTAKMFIQEVEDREKKVETEIASDTWETYSLDFTTSPTCKQIRVIFQIQAGTWGANISPLDVDNVKLTGTSRTYSPKIGFENNNAEIEYFTYDLSGAYAPEQPEITINITE</sequence>
<name>A0ABU5HSF2_9BACE</name>
<keyword evidence="5" id="KW-1185">Reference proteome</keyword>
<feature type="compositionally biased region" description="Basic and acidic residues" evidence="2">
    <location>
        <begin position="54"/>
        <end position="64"/>
    </location>
</feature>
<evidence type="ECO:0000256" key="1">
    <source>
        <dbReference type="ARBA" id="ARBA00022801"/>
    </source>
</evidence>
<dbReference type="Gene3D" id="2.60.120.260">
    <property type="entry name" value="Galactose-binding domain-like"/>
    <property type="match status" value="1"/>
</dbReference>